<dbReference type="EMBL" id="CAWVOH010000001">
    <property type="protein sequence ID" value="CAK8054098.1"/>
    <property type="molecule type" value="Genomic_DNA"/>
</dbReference>
<keyword evidence="1" id="KW-0175">Coiled coil</keyword>
<evidence type="ECO:0000313" key="2">
    <source>
        <dbReference type="EMBL" id="CAK8054098.1"/>
    </source>
</evidence>
<dbReference type="RefSeq" id="WP_349641640.1">
    <property type="nucleotide sequence ID" value="NZ_CAWVOH010000001.1"/>
</dbReference>
<evidence type="ECO:0000313" key="3">
    <source>
        <dbReference type="Proteomes" id="UP001314241"/>
    </source>
</evidence>
<evidence type="ECO:0000256" key="1">
    <source>
        <dbReference type="SAM" id="Coils"/>
    </source>
</evidence>
<dbReference type="SUPFAM" id="SSF69047">
    <property type="entry name" value="Hypothetical protein YjbJ"/>
    <property type="match status" value="1"/>
</dbReference>
<name>A0ABP0EP85_9LACO</name>
<sequence>MKNFLLGVSLVANAGLAYLLLKDEDAVKDLREKADAITDQLSGKAQEIKGDWSGDKMDSLKGNFTEAKGKVKEGLNKFKNQADAADAE</sequence>
<dbReference type="InterPro" id="IPR036629">
    <property type="entry name" value="YjbJ_sf"/>
</dbReference>
<reference evidence="2 3" key="1">
    <citation type="submission" date="2024-01" db="EMBL/GenBank/DDBJ databases">
        <authorList>
            <person name="Botero Cardona J."/>
        </authorList>
    </citation>
    <scope>NUCLEOTIDE SEQUENCE [LARGE SCALE GENOMIC DNA]</scope>
    <source>
        <strain evidence="2 3">LMG 33000</strain>
    </source>
</reference>
<protein>
    <recommendedName>
        <fullName evidence="4">CsbD family protein</fullName>
    </recommendedName>
</protein>
<accession>A0ABP0EP85</accession>
<comment type="caution">
    <text evidence="2">The sequence shown here is derived from an EMBL/GenBank/DDBJ whole genome shotgun (WGS) entry which is preliminary data.</text>
</comment>
<organism evidence="2 3">
    <name type="scientific">Eupransor demetentiae</name>
    <dbReference type="NCBI Taxonomy" id="3109584"/>
    <lineage>
        <taxon>Bacteria</taxon>
        <taxon>Bacillati</taxon>
        <taxon>Bacillota</taxon>
        <taxon>Bacilli</taxon>
        <taxon>Lactobacillales</taxon>
        <taxon>Lactobacillaceae</taxon>
        <taxon>Eupransor</taxon>
    </lineage>
</organism>
<feature type="coiled-coil region" evidence="1">
    <location>
        <begin position="20"/>
        <end position="47"/>
    </location>
</feature>
<dbReference type="Proteomes" id="UP001314241">
    <property type="component" value="Unassembled WGS sequence"/>
</dbReference>
<evidence type="ECO:0008006" key="4">
    <source>
        <dbReference type="Google" id="ProtNLM"/>
    </source>
</evidence>
<proteinExistence type="predicted"/>
<gene>
    <name evidence="2" type="ORF">R54876_GBNLAHCA_00658</name>
</gene>
<keyword evidence="3" id="KW-1185">Reference proteome</keyword>